<name>A0A8H3ZV79_9PEZI</name>
<dbReference type="GO" id="GO:0009116">
    <property type="term" value="P:nucleoside metabolic process"/>
    <property type="evidence" value="ECO:0007669"/>
    <property type="project" value="InterPro"/>
</dbReference>
<organism evidence="5 6">
    <name type="scientific">Colletotrichum asianum</name>
    <dbReference type="NCBI Taxonomy" id="702518"/>
    <lineage>
        <taxon>Eukaryota</taxon>
        <taxon>Fungi</taxon>
        <taxon>Dikarya</taxon>
        <taxon>Ascomycota</taxon>
        <taxon>Pezizomycotina</taxon>
        <taxon>Sordariomycetes</taxon>
        <taxon>Hypocreomycetidae</taxon>
        <taxon>Glomerellales</taxon>
        <taxon>Glomerellaceae</taxon>
        <taxon>Colletotrichum</taxon>
        <taxon>Colletotrichum gloeosporioides species complex</taxon>
    </lineage>
</organism>
<dbReference type="SUPFAM" id="SSF53167">
    <property type="entry name" value="Purine and uridine phosphorylases"/>
    <property type="match status" value="1"/>
</dbReference>
<gene>
    <name evidence="5" type="ORF">GQ607_003862</name>
</gene>
<dbReference type="PRINTS" id="PR01415">
    <property type="entry name" value="ANKYRIN"/>
</dbReference>
<dbReference type="Gene3D" id="3.40.50.300">
    <property type="entry name" value="P-loop containing nucleotide triphosphate hydrolases"/>
    <property type="match status" value="1"/>
</dbReference>
<keyword evidence="6" id="KW-1185">Reference proteome</keyword>
<dbReference type="PROSITE" id="PS50297">
    <property type="entry name" value="ANK_REP_REGION"/>
    <property type="match status" value="7"/>
</dbReference>
<evidence type="ECO:0000256" key="2">
    <source>
        <dbReference type="ARBA" id="ARBA00023043"/>
    </source>
</evidence>
<protein>
    <submittedName>
        <fullName evidence="5">Pfs domain-containing protein</fullName>
    </submittedName>
</protein>
<evidence type="ECO:0000256" key="1">
    <source>
        <dbReference type="ARBA" id="ARBA00022737"/>
    </source>
</evidence>
<evidence type="ECO:0000313" key="5">
    <source>
        <dbReference type="EMBL" id="KAF0328837.1"/>
    </source>
</evidence>
<dbReference type="Pfam" id="PF12796">
    <property type="entry name" value="Ank_2"/>
    <property type="match status" value="3"/>
</dbReference>
<dbReference type="SUPFAM" id="SSF52540">
    <property type="entry name" value="P-loop containing nucleoside triphosphate hydrolases"/>
    <property type="match status" value="1"/>
</dbReference>
<feature type="repeat" description="ANK" evidence="3">
    <location>
        <begin position="929"/>
        <end position="961"/>
    </location>
</feature>
<evidence type="ECO:0000313" key="6">
    <source>
        <dbReference type="Proteomes" id="UP000434172"/>
    </source>
</evidence>
<dbReference type="InterPro" id="IPR027417">
    <property type="entry name" value="P-loop_NTPase"/>
</dbReference>
<comment type="caution">
    <text evidence="5">The sequence shown here is derived from an EMBL/GenBank/DDBJ whole genome shotgun (WGS) entry which is preliminary data.</text>
</comment>
<feature type="repeat" description="ANK" evidence="3">
    <location>
        <begin position="1063"/>
        <end position="1095"/>
    </location>
</feature>
<dbReference type="SUPFAM" id="SSF48403">
    <property type="entry name" value="Ankyrin repeat"/>
    <property type="match status" value="3"/>
</dbReference>
<feature type="repeat" description="ANK" evidence="3">
    <location>
        <begin position="773"/>
        <end position="805"/>
    </location>
</feature>
<dbReference type="Pfam" id="PF24883">
    <property type="entry name" value="NPHP3_N"/>
    <property type="match status" value="1"/>
</dbReference>
<dbReference type="GO" id="GO:0003824">
    <property type="term" value="F:catalytic activity"/>
    <property type="evidence" value="ECO:0007669"/>
    <property type="project" value="InterPro"/>
</dbReference>
<feature type="repeat" description="ANK" evidence="3">
    <location>
        <begin position="1127"/>
        <end position="1159"/>
    </location>
</feature>
<dbReference type="PROSITE" id="PS50088">
    <property type="entry name" value="ANK_REPEAT"/>
    <property type="match status" value="7"/>
</dbReference>
<dbReference type="InterPro" id="IPR002110">
    <property type="entry name" value="Ankyrin_rpt"/>
</dbReference>
<dbReference type="EMBL" id="WOWK01000015">
    <property type="protein sequence ID" value="KAF0328837.1"/>
    <property type="molecule type" value="Genomic_DNA"/>
</dbReference>
<dbReference type="Gene3D" id="1.25.40.20">
    <property type="entry name" value="Ankyrin repeat-containing domain"/>
    <property type="match status" value="5"/>
</dbReference>
<feature type="repeat" description="ANK" evidence="3">
    <location>
        <begin position="965"/>
        <end position="993"/>
    </location>
</feature>
<dbReference type="InterPro" id="IPR035994">
    <property type="entry name" value="Nucleoside_phosphorylase_sf"/>
</dbReference>
<dbReference type="Proteomes" id="UP000434172">
    <property type="component" value="Unassembled WGS sequence"/>
</dbReference>
<dbReference type="InterPro" id="IPR056884">
    <property type="entry name" value="NPHP3-like_N"/>
</dbReference>
<sequence>MVGIGGGAPDKIDIRLGDIVVSHPSSTSSGVIQYDFGKTVQEGHFQRSGTLNKPPQQLLTAVAKLRADHESRPSRIPELLSDMQDRYSMMTAYTYPGAAQDRLYEATYDHIATNCDDCNPSYLVKRSRRIDNNPEIHYGIIASANQVMKHGQTRRRLALDHDVICFEMEAADSHKFKQWQEYAAATAAAYAKELLSAISPEEIHRNHRSRFLDSLRFDEIDSRHSTIKTAHSKTCQWLLKHPDYVRWLNVSEFINHHGILWIRGKPGAGKSTIMKYAFSRAGWKTANNAAVISFFFNARGGSLEKSTEGMHRSLLLQLLEKLPELQEVLEGASTGGFLRSGSQTWSLSELKDFFSRAVAKLGQRQVTCFIDALDECDEIEIRQMLDFFEDLGQNAAQNNIGFYVCFSSRHYPYMDVQYGVRFTLEDQLGHEADLEEYVRGKMRSVTKKQADELTQEILGKASGVFMWVVLVIDILNKEFQRGRMFAVKKRLQEIPPKLSDLFRDILTRDNENMDDLLLSIQWILFAKRPLQLEEYYFALVAGLDRDSLAEWDTEQISGLAEMTKSKNAIVQFIHESVRDFLLKDDGLTTLWPGLRDNPEGRSHERLTTCCHSYTRVDFSAYVPPGEYFLEDHKGSVKILREQVTEKFPLLEYATNQLLYHADTAEGLGVSQELFFQDFSNSLDSWTKLHNLFERFKVRRYTPRTSLLYIISEFGFESLVDSMIRNNTEFSTHSSPGQRFKTPFHAAVNGGHASIVKAFLSHITAEEINKPLRKTETPLCTAVERRHAAVVEMLLEAGADPHMPADLLSRAIETKRQDIVELLLSKHFSVINSRDSHPPVCPAEAGQVTSPQVILRSEIDLVRCSDDVLYRASKHGMSTTVRLLSEKGACINWVPEGFSSALHAAVDSADEYWAKLLIESGVDVNIGPPAHHTPLYRAVSAGEESMVKLLLENGGEADYCHGHKPSGRTLLHLAISMGNKSIVLLLLENGANTDPCGCDVSPLELALRCGAEEISNVLLEKGANVKITDDSGHTPLHIASQKGCVEPVKTMIDLGAVISCIDFQGRTPLSLACQNQHYAIATLLFNRGARLEENNASSGTPYYTEGMHKHVAQLLQLSANDINGRDELGQTPLFQACRLGALDIVKLLLQRGADAKVTDNQNQTALFEIRRSYIQSGRIVRLLVEAGANPLHKNNEGKTFYNASYGFPKLNESRTREIFQQVMQGQLDEVVQNGTLLGHAVWCDDVAEVSFLLYLGANPNKGRLRWRTPILDVVISGSRGVMSHLACLLLEAGADATIADDHKQTPLELAIKYGRTSVAEILRSRLERIPLSQSLEQRDSG</sequence>
<dbReference type="InterPro" id="IPR036770">
    <property type="entry name" value="Ankyrin_rpt-contain_sf"/>
</dbReference>
<dbReference type="SMART" id="SM00248">
    <property type="entry name" value="ANK"/>
    <property type="match status" value="13"/>
</dbReference>
<dbReference type="PANTHER" id="PTHR24198">
    <property type="entry name" value="ANKYRIN REPEAT AND PROTEIN KINASE DOMAIN-CONTAINING PROTEIN"/>
    <property type="match status" value="1"/>
</dbReference>
<keyword evidence="1" id="KW-0677">Repeat</keyword>
<dbReference type="Gene3D" id="3.40.50.1580">
    <property type="entry name" value="Nucleoside phosphorylase domain"/>
    <property type="match status" value="1"/>
</dbReference>
<evidence type="ECO:0000256" key="3">
    <source>
        <dbReference type="PROSITE-ProRule" id="PRU00023"/>
    </source>
</evidence>
<feature type="domain" description="Nephrocystin 3-like N-terminal" evidence="4">
    <location>
        <begin position="234"/>
        <end position="409"/>
    </location>
</feature>
<feature type="repeat" description="ANK" evidence="3">
    <location>
        <begin position="997"/>
        <end position="1029"/>
    </location>
</feature>
<dbReference type="PANTHER" id="PTHR24198:SF165">
    <property type="entry name" value="ANKYRIN REPEAT-CONTAINING PROTEIN-RELATED"/>
    <property type="match status" value="1"/>
</dbReference>
<evidence type="ECO:0000259" key="4">
    <source>
        <dbReference type="Pfam" id="PF24883"/>
    </source>
</evidence>
<reference evidence="5 6" key="1">
    <citation type="submission" date="2019-12" db="EMBL/GenBank/DDBJ databases">
        <title>A genome sequence resource for the geographically widespread anthracnose pathogen Colletotrichum asianum.</title>
        <authorList>
            <person name="Meng Y."/>
        </authorList>
    </citation>
    <scope>NUCLEOTIDE SEQUENCE [LARGE SCALE GENOMIC DNA]</scope>
    <source>
        <strain evidence="5 6">ICMP 18580</strain>
    </source>
</reference>
<keyword evidence="2 3" id="KW-0040">ANK repeat</keyword>
<feature type="repeat" description="ANK" evidence="3">
    <location>
        <begin position="1030"/>
        <end position="1062"/>
    </location>
</feature>
<proteinExistence type="predicted"/>
<dbReference type="Pfam" id="PF00023">
    <property type="entry name" value="Ank"/>
    <property type="match status" value="2"/>
</dbReference>
<accession>A0A8H3ZV79</accession>
<dbReference type="OrthoDB" id="20872at2759"/>